<dbReference type="InterPro" id="IPR032274">
    <property type="entry name" value="DUF4835"/>
</dbReference>
<protein>
    <submittedName>
        <fullName evidence="2">DUF4835 family protein</fullName>
    </submittedName>
</protein>
<dbReference type="Proteomes" id="UP001565200">
    <property type="component" value="Unassembled WGS sequence"/>
</dbReference>
<name>A0ABV4CUG2_9BACT</name>
<dbReference type="RefSeq" id="WP_148464381.1">
    <property type="nucleotide sequence ID" value="NZ_JBCLPP010000011.1"/>
</dbReference>
<reference evidence="2 3" key="1">
    <citation type="submission" date="2024-03" db="EMBL/GenBank/DDBJ databases">
        <title>Mouse gut bacterial collection (mGBC) of GemPharmatech.</title>
        <authorList>
            <person name="He Y."/>
            <person name="Dong L."/>
            <person name="Wu D."/>
            <person name="Gao X."/>
            <person name="Lin Z."/>
        </authorList>
    </citation>
    <scope>NUCLEOTIDE SEQUENCE [LARGE SCALE GENOMIC DNA]</scope>
    <source>
        <strain evidence="2 3">54-13</strain>
    </source>
</reference>
<evidence type="ECO:0000256" key="1">
    <source>
        <dbReference type="SAM" id="SignalP"/>
    </source>
</evidence>
<sequence length="303" mass="34232">MMTAHTVTALFFLLLTASYIEAQELNCRVTVDRSQVQGTGVAVFATLEDAISDYLNTRKRTDASISTNERIDCTFFFTITGYEPPEMSGTLQIQSSRPVYNSVYTTTLINFKDNKINFEYNEGDPLVFSENTFEGNLTSILDFYAYLIIAIDFDSFSPRGGEPYYKKAQDIVYRAQSSGESGWRAFEDTRNRSALLSAYTDTHSSALRDLLYEYHRNGLDLMALSPDKGRHAITSSLIHLQKVHEAHPVSVGLEIFRDAKLDELVNLYTRAGQEERNKAVGVLEKVYPSETQRMAMIKQGVNK</sequence>
<comment type="caution">
    <text evidence="2">The sequence shown here is derived from an EMBL/GenBank/DDBJ whole genome shotgun (WGS) entry which is preliminary data.</text>
</comment>
<feature type="chain" id="PRO_5045965070" evidence="1">
    <location>
        <begin position="23"/>
        <end position="303"/>
    </location>
</feature>
<proteinExistence type="predicted"/>
<keyword evidence="3" id="KW-1185">Reference proteome</keyword>
<evidence type="ECO:0000313" key="3">
    <source>
        <dbReference type="Proteomes" id="UP001565200"/>
    </source>
</evidence>
<keyword evidence="1" id="KW-0732">Signal</keyword>
<gene>
    <name evidence="2" type="ORF">AAK873_05255</name>
</gene>
<organism evidence="2 3">
    <name type="scientific">Heminiphilus faecis</name>
    <dbReference type="NCBI Taxonomy" id="2601703"/>
    <lineage>
        <taxon>Bacteria</taxon>
        <taxon>Pseudomonadati</taxon>
        <taxon>Bacteroidota</taxon>
        <taxon>Bacteroidia</taxon>
        <taxon>Bacteroidales</taxon>
        <taxon>Muribaculaceae</taxon>
        <taxon>Heminiphilus</taxon>
    </lineage>
</organism>
<accession>A0ABV4CUG2</accession>
<dbReference type="Pfam" id="PF16119">
    <property type="entry name" value="DUF4835"/>
    <property type="match status" value="1"/>
</dbReference>
<feature type="signal peptide" evidence="1">
    <location>
        <begin position="1"/>
        <end position="22"/>
    </location>
</feature>
<dbReference type="EMBL" id="JBCLPP010000011">
    <property type="protein sequence ID" value="MEY8245024.1"/>
    <property type="molecule type" value="Genomic_DNA"/>
</dbReference>
<evidence type="ECO:0000313" key="2">
    <source>
        <dbReference type="EMBL" id="MEY8245024.1"/>
    </source>
</evidence>